<dbReference type="InterPro" id="IPR023631">
    <property type="entry name" value="Amidase_dom"/>
</dbReference>
<dbReference type="GO" id="GO:0009062">
    <property type="term" value="P:fatty acid catabolic process"/>
    <property type="evidence" value="ECO:0007669"/>
    <property type="project" value="TreeGrafter"/>
</dbReference>
<dbReference type="PATRIC" id="fig|52.7.peg.7084"/>
<dbReference type="InterPro" id="IPR020556">
    <property type="entry name" value="Amidase_CS"/>
</dbReference>
<name>A0A0K1EMU6_CHOCO</name>
<reference evidence="3 4" key="1">
    <citation type="submission" date="2015-07" db="EMBL/GenBank/DDBJ databases">
        <title>Genome analysis of myxobacterium Chondromyces crocatus Cm c5 reveals a high potential for natural compound synthesis and the genetic basis for the loss of fruiting body formation.</title>
        <authorList>
            <person name="Zaburannyi N."/>
            <person name="Bunk B."/>
            <person name="Maier J."/>
            <person name="Overmann J."/>
            <person name="Mueller R."/>
        </authorList>
    </citation>
    <scope>NUCLEOTIDE SEQUENCE [LARGE SCALE GENOMIC DNA]</scope>
    <source>
        <strain evidence="3 4">Cm c5</strain>
    </source>
</reference>
<dbReference type="PROSITE" id="PS00571">
    <property type="entry name" value="AMIDASES"/>
    <property type="match status" value="1"/>
</dbReference>
<keyword evidence="4" id="KW-1185">Reference proteome</keyword>
<dbReference type="InterPro" id="IPR052096">
    <property type="entry name" value="Endocannabinoid_amidase"/>
</dbReference>
<keyword evidence="1" id="KW-0378">Hydrolase</keyword>
<evidence type="ECO:0000313" key="4">
    <source>
        <dbReference type="Proteomes" id="UP000067626"/>
    </source>
</evidence>
<dbReference type="OrthoDB" id="9811471at2"/>
<dbReference type="KEGG" id="ccro:CMC5_064430"/>
<dbReference type="AlphaFoldDB" id="A0A0K1EMU6"/>
<dbReference type="InterPro" id="IPR036928">
    <property type="entry name" value="AS_sf"/>
</dbReference>
<dbReference type="Proteomes" id="UP000067626">
    <property type="component" value="Chromosome"/>
</dbReference>
<feature type="domain" description="Amidase" evidence="2">
    <location>
        <begin position="29"/>
        <end position="499"/>
    </location>
</feature>
<dbReference type="RefSeq" id="WP_050433883.1">
    <property type="nucleotide sequence ID" value="NZ_CP012159.1"/>
</dbReference>
<dbReference type="PIRSF" id="PIRSF001221">
    <property type="entry name" value="Amidase_fungi"/>
    <property type="match status" value="1"/>
</dbReference>
<proteinExistence type="predicted"/>
<dbReference type="Gene3D" id="3.90.1300.10">
    <property type="entry name" value="Amidase signature (AS) domain"/>
    <property type="match status" value="1"/>
</dbReference>
<dbReference type="SUPFAM" id="SSF75304">
    <property type="entry name" value="Amidase signature (AS) enzymes"/>
    <property type="match status" value="1"/>
</dbReference>
<dbReference type="GO" id="GO:0004040">
    <property type="term" value="F:amidase activity"/>
    <property type="evidence" value="ECO:0007669"/>
    <property type="project" value="TreeGrafter"/>
</dbReference>
<accession>A0A0K1EMU6</accession>
<evidence type="ECO:0000313" key="3">
    <source>
        <dbReference type="EMBL" id="AKT42220.1"/>
    </source>
</evidence>
<dbReference type="EMBL" id="CP012159">
    <property type="protein sequence ID" value="AKT42220.1"/>
    <property type="molecule type" value="Genomic_DNA"/>
</dbReference>
<dbReference type="PANTHER" id="PTHR45847">
    <property type="entry name" value="FATTY ACID AMIDE HYDROLASE"/>
    <property type="match status" value="1"/>
</dbReference>
<dbReference type="Pfam" id="PF01425">
    <property type="entry name" value="Amidase"/>
    <property type="match status" value="1"/>
</dbReference>
<evidence type="ECO:0000256" key="1">
    <source>
        <dbReference type="ARBA" id="ARBA00022801"/>
    </source>
</evidence>
<evidence type="ECO:0000259" key="2">
    <source>
        <dbReference type="Pfam" id="PF01425"/>
    </source>
</evidence>
<dbReference type="STRING" id="52.CMC5_064430"/>
<sequence>MSTATDLTQQSATRLVELLEEGTISAEEAARAHLDRIEALDPKLHAFTQVFRSEALAAARRSDEERRRGEVRSRLHGLPVTIKESLDMEGQAPTLGVHARKTLRAATDAGIVQLLRRAGAVVLGRTNVSQLLLFHESRNPLFGQTANPFSLDHTPGGSSGGEAAAIAAGLSPLGVGTDIGGSIRVPAHFAGIAGLKPTLDRWTNKGSNGALLGQEVIRSQLGPMARTARDLALAMTTLDPLAMAAMDPRVPPLPVSDPGSVDVAGLRVGFYVDDGVFPASKAVARAVTKAASALHARGATILPFTPPGMPDAIFGYFSALSADGGAAAATLLRGSEVDRSLQSIRALAMLPPLARVAAARVAGLAGEHRLERFLTAVGARSTAELWGLTHAMRQSRDAIHAAMRAERLDVVLCPPHATPALPHGASRDFALAGSYSMLWNICQFPAGVVPVSRVQAEEARRDDPRDRLERRALEVDRKSAGLPVGVQVVSFPYQEHVVLAAMIAIEEALSGEPDYPVTPATS</sequence>
<organism evidence="3 4">
    <name type="scientific">Chondromyces crocatus</name>
    <dbReference type="NCBI Taxonomy" id="52"/>
    <lineage>
        <taxon>Bacteria</taxon>
        <taxon>Pseudomonadati</taxon>
        <taxon>Myxococcota</taxon>
        <taxon>Polyangia</taxon>
        <taxon>Polyangiales</taxon>
        <taxon>Polyangiaceae</taxon>
        <taxon>Chondromyces</taxon>
    </lineage>
</organism>
<protein>
    <recommendedName>
        <fullName evidence="2">Amidase domain-containing protein</fullName>
    </recommendedName>
</protein>
<gene>
    <name evidence="3" type="ORF">CMC5_064430</name>
</gene>
<dbReference type="GO" id="GO:0017064">
    <property type="term" value="F:fatty acid amide hydrolase activity"/>
    <property type="evidence" value="ECO:0007669"/>
    <property type="project" value="TreeGrafter"/>
</dbReference>
<dbReference type="PANTHER" id="PTHR45847:SF6">
    <property type="entry name" value="FATTY ACID AMIDE HYDROLASE"/>
    <property type="match status" value="1"/>
</dbReference>